<dbReference type="InterPro" id="IPR010982">
    <property type="entry name" value="Lambda_DNA-bd_dom_sf"/>
</dbReference>
<evidence type="ECO:0000313" key="3">
    <source>
        <dbReference type="Proteomes" id="UP000798046"/>
    </source>
</evidence>
<dbReference type="InterPro" id="IPR001387">
    <property type="entry name" value="Cro/C1-type_HTH"/>
</dbReference>
<dbReference type="EMBL" id="VZRA01000004">
    <property type="protein sequence ID" value="KAB0669012.1"/>
    <property type="molecule type" value="Genomic_DNA"/>
</dbReference>
<organism evidence="2 3">
    <name type="scientific">Oryzomonas sagensis</name>
    <dbReference type="NCBI Taxonomy" id="2603857"/>
    <lineage>
        <taxon>Bacteria</taxon>
        <taxon>Pseudomonadati</taxon>
        <taxon>Thermodesulfobacteriota</taxon>
        <taxon>Desulfuromonadia</taxon>
        <taxon>Geobacterales</taxon>
        <taxon>Geobacteraceae</taxon>
        <taxon>Oryzomonas</taxon>
    </lineage>
</organism>
<dbReference type="SMART" id="SM00530">
    <property type="entry name" value="HTH_XRE"/>
    <property type="match status" value="1"/>
</dbReference>
<gene>
    <name evidence="2" type="ORF">F6V30_14340</name>
</gene>
<sequence>MSAEWGRRLRVLRILAGFSQEIIAKNVGTSLSTYTQWETKGRQPRGTDLLERLTGNIGVRLEVLNGRPFSQTDIVLWIPYDQEKSDLMGQTDLLLMDVLPGLLGSGSSIIKLELGTTALYSINQRILIMPTASMVGSIQAALEKCGVIETVGSLAMPGTSKPSYNYLEKALQLDLITPDAAKILHSRLSAHLIRILPQEYDYISVAGWSLAEQFPGLEPGDVKRFAKSFADFIYNADDVGGCDYDYNETVTGLANELVTAYNSKIK</sequence>
<dbReference type="PROSITE" id="PS50943">
    <property type="entry name" value="HTH_CROC1"/>
    <property type="match status" value="1"/>
</dbReference>
<evidence type="ECO:0000259" key="1">
    <source>
        <dbReference type="PROSITE" id="PS50943"/>
    </source>
</evidence>
<keyword evidence="3" id="KW-1185">Reference proteome</keyword>
<dbReference type="SUPFAM" id="SSF47413">
    <property type="entry name" value="lambda repressor-like DNA-binding domains"/>
    <property type="match status" value="1"/>
</dbReference>
<evidence type="ECO:0000313" key="2">
    <source>
        <dbReference type="EMBL" id="KAB0669012.1"/>
    </source>
</evidence>
<dbReference type="CDD" id="cd00093">
    <property type="entry name" value="HTH_XRE"/>
    <property type="match status" value="1"/>
</dbReference>
<dbReference type="Pfam" id="PF13560">
    <property type="entry name" value="HTH_31"/>
    <property type="match status" value="1"/>
</dbReference>
<name>A0ABQ6TL42_9BACT</name>
<dbReference type="Gene3D" id="1.10.260.40">
    <property type="entry name" value="lambda repressor-like DNA-binding domains"/>
    <property type="match status" value="1"/>
</dbReference>
<proteinExistence type="predicted"/>
<reference evidence="2 3" key="1">
    <citation type="journal article" date="2020" name="Microorganisms">
        <title>Description of Three Novel Members in the Family Geobacteraceae, Oryzomonas japonicum gen. nov., sp. nov., Oryzomonas sagensis sp. nov., and Oryzomonas ruber sp. nov.</title>
        <authorList>
            <person name="Xu Z."/>
            <person name="Masuda Y."/>
            <person name="Hayakawa C."/>
            <person name="Ushijima N."/>
            <person name="Kawano K."/>
            <person name="Shiratori Y."/>
            <person name="Senoo K."/>
            <person name="Itoh H."/>
        </authorList>
    </citation>
    <scope>NUCLEOTIDE SEQUENCE [LARGE SCALE GENOMIC DNA]</scope>
    <source>
        <strain evidence="2 3">Red100</strain>
    </source>
</reference>
<comment type="caution">
    <text evidence="2">The sequence shown here is derived from an EMBL/GenBank/DDBJ whole genome shotgun (WGS) entry which is preliminary data.</text>
</comment>
<accession>A0ABQ6TL42</accession>
<feature type="domain" description="HTH cro/C1-type" evidence="1">
    <location>
        <begin position="9"/>
        <end position="64"/>
    </location>
</feature>
<dbReference type="Proteomes" id="UP000798046">
    <property type="component" value="Unassembled WGS sequence"/>
</dbReference>
<protein>
    <submittedName>
        <fullName evidence="2">Helix-turn-helix domain-containing protein</fullName>
    </submittedName>
</protein>
<dbReference type="RefSeq" id="WP_151157643.1">
    <property type="nucleotide sequence ID" value="NZ_VZRA01000004.1"/>
</dbReference>